<dbReference type="OrthoDB" id="69550at2759"/>
<keyword evidence="6" id="KW-0539">Nucleus</keyword>
<dbReference type="GO" id="GO:0005730">
    <property type="term" value="C:nucleolus"/>
    <property type="evidence" value="ECO:0007669"/>
    <property type="project" value="UniProtKB-SubCell"/>
</dbReference>
<comment type="caution">
    <text evidence="10">The sequence shown here is derived from an EMBL/GenBank/DDBJ whole genome shotgun (WGS) entry which is preliminary data.</text>
</comment>
<accession>A0A9P3FX98</accession>
<organism evidence="10 11">
    <name type="scientific">Phanerochaete sordida</name>
    <dbReference type="NCBI Taxonomy" id="48140"/>
    <lineage>
        <taxon>Eukaryota</taxon>
        <taxon>Fungi</taxon>
        <taxon>Dikarya</taxon>
        <taxon>Basidiomycota</taxon>
        <taxon>Agaricomycotina</taxon>
        <taxon>Agaricomycetes</taxon>
        <taxon>Polyporales</taxon>
        <taxon>Phanerochaetaceae</taxon>
        <taxon>Phanerochaete</taxon>
    </lineage>
</organism>
<feature type="compositionally biased region" description="Low complexity" evidence="8">
    <location>
        <begin position="80"/>
        <end position="91"/>
    </location>
</feature>
<gene>
    <name evidence="10" type="ORF">PsYK624_000020</name>
</gene>
<comment type="subcellular location">
    <subcellularLocation>
        <location evidence="2">Nucleus</location>
        <location evidence="2">Nucleolus</location>
    </subcellularLocation>
</comment>
<keyword evidence="5" id="KW-0690">Ribosome biogenesis</keyword>
<dbReference type="AlphaFoldDB" id="A0A9P3FX98"/>
<dbReference type="EMBL" id="BPQB01000001">
    <property type="protein sequence ID" value="GJE83929.1"/>
    <property type="molecule type" value="Genomic_DNA"/>
</dbReference>
<keyword evidence="7" id="KW-0687">Ribonucleoprotein</keyword>
<feature type="compositionally biased region" description="Low complexity" evidence="8">
    <location>
        <begin position="22"/>
        <end position="40"/>
    </location>
</feature>
<protein>
    <recommendedName>
        <fullName evidence="4">Ribosome assembly protein 3</fullName>
    </recommendedName>
</protein>
<evidence type="ECO:0000256" key="6">
    <source>
        <dbReference type="ARBA" id="ARBA00023242"/>
    </source>
</evidence>
<reference evidence="10 11" key="1">
    <citation type="submission" date="2021-08" db="EMBL/GenBank/DDBJ databases">
        <title>Draft Genome Sequence of Phanerochaete sordida strain YK-624.</title>
        <authorList>
            <person name="Mori T."/>
            <person name="Dohra H."/>
            <person name="Suzuki T."/>
            <person name="Kawagishi H."/>
            <person name="Hirai H."/>
        </authorList>
    </citation>
    <scope>NUCLEOTIDE SEQUENCE [LARGE SCALE GENOMIC DNA]</scope>
    <source>
        <strain evidence="10 11">YK-624</strain>
    </source>
</reference>
<keyword evidence="11" id="KW-1185">Reference proteome</keyword>
<feature type="domain" description="Ribosome-assembly protein 3 C-terminal" evidence="9">
    <location>
        <begin position="137"/>
        <end position="182"/>
    </location>
</feature>
<sequence>MAPPVPKTQPKKRVRKRKRRAASSSSSSSSSSSDSDSDASGPSAPVITRKVPVKPKLPEPPQESSDSSEASSSSDDESASSRAASPAPVAAGHEPHAASEARRRERSPSPPPVTNAIPPFLSSEDPSQSETALRARFKKFWMASVADAFKSDLEEIRKEPSMTKSRLAILIDSLASGAEVFSSSSTSATSRDAQINEMEVVLGNE</sequence>
<feature type="compositionally biased region" description="Low complexity" evidence="8">
    <location>
        <begin position="62"/>
        <end position="73"/>
    </location>
</feature>
<name>A0A9P3FX98_9APHY</name>
<evidence type="ECO:0000256" key="8">
    <source>
        <dbReference type="SAM" id="MobiDB-lite"/>
    </source>
</evidence>
<evidence type="ECO:0000256" key="5">
    <source>
        <dbReference type="ARBA" id="ARBA00022517"/>
    </source>
</evidence>
<evidence type="ECO:0000256" key="4">
    <source>
        <dbReference type="ARBA" id="ARBA00015339"/>
    </source>
</evidence>
<dbReference type="InterPro" id="IPR028217">
    <property type="entry name" value="Rsa3_C"/>
</dbReference>
<evidence type="ECO:0000256" key="3">
    <source>
        <dbReference type="ARBA" id="ARBA00006256"/>
    </source>
</evidence>
<dbReference type="Proteomes" id="UP000703269">
    <property type="component" value="Unassembled WGS sequence"/>
</dbReference>
<dbReference type="GO" id="GO:0030687">
    <property type="term" value="C:preribosome, large subunit precursor"/>
    <property type="evidence" value="ECO:0007669"/>
    <property type="project" value="TreeGrafter"/>
</dbReference>
<dbReference type="Pfam" id="PF14615">
    <property type="entry name" value="Rsa3"/>
    <property type="match status" value="1"/>
</dbReference>
<evidence type="ECO:0000256" key="2">
    <source>
        <dbReference type="ARBA" id="ARBA00004604"/>
    </source>
</evidence>
<evidence type="ECO:0000313" key="10">
    <source>
        <dbReference type="EMBL" id="GJE83929.1"/>
    </source>
</evidence>
<comment type="function">
    <text evidence="1">Required for efficient biogenesis of the 60S ribosomal subunit.</text>
</comment>
<evidence type="ECO:0000259" key="9">
    <source>
        <dbReference type="Pfam" id="PF14615"/>
    </source>
</evidence>
<proteinExistence type="inferred from homology"/>
<dbReference type="PANTHER" id="PTHR28127">
    <property type="entry name" value="RIBOSOME ASSEMBLY PROTEIN 3"/>
    <property type="match status" value="1"/>
</dbReference>
<evidence type="ECO:0000313" key="11">
    <source>
        <dbReference type="Proteomes" id="UP000703269"/>
    </source>
</evidence>
<feature type="compositionally biased region" description="Basic residues" evidence="8">
    <location>
        <begin position="9"/>
        <end position="21"/>
    </location>
</feature>
<dbReference type="PANTHER" id="PTHR28127:SF1">
    <property type="entry name" value="RIBOSOME ASSEMBLY PROTEIN 3"/>
    <property type="match status" value="1"/>
</dbReference>
<evidence type="ECO:0000256" key="1">
    <source>
        <dbReference type="ARBA" id="ARBA00003035"/>
    </source>
</evidence>
<evidence type="ECO:0000256" key="7">
    <source>
        <dbReference type="ARBA" id="ARBA00023274"/>
    </source>
</evidence>
<dbReference type="InterPro" id="IPR051898">
    <property type="entry name" value="Ribosome_Assembly_3"/>
</dbReference>
<dbReference type="GO" id="GO:0000027">
    <property type="term" value="P:ribosomal large subunit assembly"/>
    <property type="evidence" value="ECO:0007669"/>
    <property type="project" value="TreeGrafter"/>
</dbReference>
<feature type="compositionally biased region" description="Basic and acidic residues" evidence="8">
    <location>
        <begin position="93"/>
        <end position="107"/>
    </location>
</feature>
<feature type="region of interest" description="Disordered" evidence="8">
    <location>
        <begin position="1"/>
        <end position="131"/>
    </location>
</feature>
<comment type="similarity">
    <text evidence="3">Belongs to the RSA3 family.</text>
</comment>